<dbReference type="STRING" id="1206085.SAMN05443575_2339"/>
<dbReference type="EMBL" id="FQVU01000003">
    <property type="protein sequence ID" value="SHG59522.1"/>
    <property type="molecule type" value="Genomic_DNA"/>
</dbReference>
<keyword evidence="2" id="KW-1185">Reference proteome</keyword>
<evidence type="ECO:0000313" key="2">
    <source>
        <dbReference type="Proteomes" id="UP000186132"/>
    </source>
</evidence>
<evidence type="ECO:0008006" key="3">
    <source>
        <dbReference type="Google" id="ProtNLM"/>
    </source>
</evidence>
<accession>A0A1M5L354</accession>
<dbReference type="AlphaFoldDB" id="A0A1M5L354"/>
<sequence>MLACALVAGTAGCSADDADDVPPTRGDIAAMLVRHAAAVRAHDAPAFLADVAGDAFGRRQRSAFAGIAAVPLSRWSYALGPPVAAEAQRAVRARRGGGAVVVRVTLRYAVRGVDAVATSRDLWWTVVRRDGRAVVVADTDLADDGGRSWRGPWDFGALRVLRGAGVVVLAHPRDVTLARTVLADAARAVPVVTGVVGRGWARAVAVIVPASAAERAAALGAAASSGAEVGAVATSDGQDVLTGRPYGQRVVVVPDELRRLTPTATRLVLQHEITHLATATWTTDATPRWLVEGFADYVGYLGNERPVAAAAAELRALVRRSGVPRTLPTAADFDTAATNATAYQLSWLACRSVAQRHGRVALVRLYRAVAAAGTSGNSSDEAVAIALRQVLHETPARFTAAVRAAVAEQLA</sequence>
<gene>
    <name evidence="1" type="ORF">SAMN05443575_2339</name>
</gene>
<evidence type="ECO:0000313" key="1">
    <source>
        <dbReference type="EMBL" id="SHG59522.1"/>
    </source>
</evidence>
<reference evidence="1 2" key="1">
    <citation type="submission" date="2016-11" db="EMBL/GenBank/DDBJ databases">
        <authorList>
            <person name="Jaros S."/>
            <person name="Januszkiewicz K."/>
            <person name="Wedrychowicz H."/>
        </authorList>
    </citation>
    <scope>NUCLEOTIDE SEQUENCE [LARGE SCALE GENOMIC DNA]</scope>
    <source>
        <strain evidence="1 2">DSM 45627</strain>
    </source>
</reference>
<name>A0A1M5L354_9ACTN</name>
<dbReference type="Proteomes" id="UP000186132">
    <property type="component" value="Unassembled WGS sequence"/>
</dbReference>
<proteinExistence type="predicted"/>
<protein>
    <recommendedName>
        <fullName evidence="3">Peptidase MA superfamily protein</fullName>
    </recommendedName>
</protein>
<organism evidence="1 2">
    <name type="scientific">Jatrophihabitans endophyticus</name>
    <dbReference type="NCBI Taxonomy" id="1206085"/>
    <lineage>
        <taxon>Bacteria</taxon>
        <taxon>Bacillati</taxon>
        <taxon>Actinomycetota</taxon>
        <taxon>Actinomycetes</taxon>
        <taxon>Jatrophihabitantales</taxon>
        <taxon>Jatrophihabitantaceae</taxon>
        <taxon>Jatrophihabitans</taxon>
    </lineage>
</organism>